<keyword evidence="8 12" id="KW-0479">Metal-binding</keyword>
<dbReference type="InterPro" id="IPR012337">
    <property type="entry name" value="RNaseH-like_sf"/>
</dbReference>
<dbReference type="InterPro" id="IPR001352">
    <property type="entry name" value="RNase_HII/HIII"/>
</dbReference>
<evidence type="ECO:0000256" key="4">
    <source>
        <dbReference type="ARBA" id="ARBA00004496"/>
    </source>
</evidence>
<evidence type="ECO:0000256" key="5">
    <source>
        <dbReference type="ARBA" id="ARBA00007383"/>
    </source>
</evidence>
<reference evidence="15 16" key="1">
    <citation type="journal article" date="2014" name="Int. J. Syst. Evol. Microbiol.">
        <title>Complete genome sequence of Corynebacterium casei LMG S-19264T (=DSM 44701T), isolated from a smear-ripened cheese.</title>
        <authorList>
            <consortium name="US DOE Joint Genome Institute (JGI-PGF)"/>
            <person name="Walter F."/>
            <person name="Albersmeier A."/>
            <person name="Kalinowski J."/>
            <person name="Ruckert C."/>
        </authorList>
    </citation>
    <scope>NUCLEOTIDE SEQUENCE [LARGE SCALE GENOMIC DNA]</scope>
    <source>
        <strain evidence="15 16">CCM 8669</strain>
    </source>
</reference>
<dbReference type="InterPro" id="IPR036397">
    <property type="entry name" value="RNaseH_sf"/>
</dbReference>
<keyword evidence="10 12" id="KW-0378">Hydrolase</keyword>
<dbReference type="Gene3D" id="3.30.420.10">
    <property type="entry name" value="Ribonuclease H-like superfamily/Ribonuclease H"/>
    <property type="match status" value="1"/>
</dbReference>
<evidence type="ECO:0000256" key="2">
    <source>
        <dbReference type="ARBA" id="ARBA00001946"/>
    </source>
</evidence>
<dbReference type="CDD" id="cd07182">
    <property type="entry name" value="RNase_HII_bacteria_HII_like"/>
    <property type="match status" value="1"/>
</dbReference>
<evidence type="ECO:0000256" key="1">
    <source>
        <dbReference type="ARBA" id="ARBA00000077"/>
    </source>
</evidence>
<dbReference type="PROSITE" id="PS51975">
    <property type="entry name" value="RNASE_H_2"/>
    <property type="match status" value="1"/>
</dbReference>
<evidence type="ECO:0000256" key="9">
    <source>
        <dbReference type="ARBA" id="ARBA00022759"/>
    </source>
</evidence>
<dbReference type="SUPFAM" id="SSF53098">
    <property type="entry name" value="Ribonuclease H-like"/>
    <property type="match status" value="1"/>
</dbReference>
<sequence length="254" mass="27229">MKVAAATLETEEQIFARGVGTIAGMDEVGRGSLAGPVCVGVALVDAATRLSVEGLVDSKALSEKKREAMVPAIRDWCVVEVGYTQPAEIDALGMTRALRLAGQRALARVAARATSSVDFVLLDGKHDWLTAPAPDLLAGLDEAELLYQSLVAEAWGSSAAWEGPVETVIKGDFKCASIAAASVVAKVERDHLMNELAQLYPNFGWKKNKGYGSATHRQALAEQGPSMEHRLTWNLGVDEEQIKAAYLQRAQQNL</sequence>
<accession>A0A917IM60</accession>
<evidence type="ECO:0000313" key="15">
    <source>
        <dbReference type="EMBL" id="GGH58579.1"/>
    </source>
</evidence>
<dbReference type="InterPro" id="IPR024567">
    <property type="entry name" value="RNase_HII/HIII_dom"/>
</dbReference>
<comment type="cofactor">
    <cofactor evidence="12">
        <name>Mn(2+)</name>
        <dbReference type="ChEBI" id="CHEBI:29035"/>
    </cofactor>
    <cofactor evidence="12">
        <name>Mg(2+)</name>
        <dbReference type="ChEBI" id="CHEBI:18420"/>
    </cofactor>
    <text evidence="12">Manganese or magnesium. Binds 1 divalent metal ion per monomer in the absence of substrate. May bind a second metal ion after substrate binding.</text>
</comment>
<dbReference type="Proteomes" id="UP000600171">
    <property type="component" value="Unassembled WGS sequence"/>
</dbReference>
<feature type="binding site" evidence="12">
    <location>
        <position position="27"/>
    </location>
    <ligand>
        <name>a divalent metal cation</name>
        <dbReference type="ChEBI" id="CHEBI:60240"/>
    </ligand>
</feature>
<comment type="catalytic activity">
    <reaction evidence="1 12 13">
        <text>Endonucleolytic cleavage to 5'-phosphomonoester.</text>
        <dbReference type="EC" id="3.1.26.4"/>
    </reaction>
</comment>
<comment type="function">
    <text evidence="3 13">Endonuclease that specifically degrades the RNA of RNA-DNA hybrids.</text>
</comment>
<keyword evidence="7 12" id="KW-0540">Nuclease</keyword>
<evidence type="ECO:0000256" key="11">
    <source>
        <dbReference type="ARBA" id="ARBA00023211"/>
    </source>
</evidence>
<dbReference type="GO" id="GO:0003723">
    <property type="term" value="F:RNA binding"/>
    <property type="evidence" value="ECO:0007669"/>
    <property type="project" value="UniProtKB-UniRule"/>
</dbReference>
<name>A0A917IM60_9MICC</name>
<keyword evidence="16" id="KW-1185">Reference proteome</keyword>
<dbReference type="GO" id="GO:0006298">
    <property type="term" value="P:mismatch repair"/>
    <property type="evidence" value="ECO:0007669"/>
    <property type="project" value="TreeGrafter"/>
</dbReference>
<dbReference type="GO" id="GO:0005737">
    <property type="term" value="C:cytoplasm"/>
    <property type="evidence" value="ECO:0007669"/>
    <property type="project" value="UniProtKB-SubCell"/>
</dbReference>
<proteinExistence type="inferred from homology"/>
<dbReference type="NCBIfam" id="NF000595">
    <property type="entry name" value="PRK00015.1-3"/>
    <property type="match status" value="1"/>
</dbReference>
<dbReference type="AlphaFoldDB" id="A0A917IM60"/>
<evidence type="ECO:0000313" key="16">
    <source>
        <dbReference type="Proteomes" id="UP000600171"/>
    </source>
</evidence>
<dbReference type="GO" id="GO:0004523">
    <property type="term" value="F:RNA-DNA hybrid ribonuclease activity"/>
    <property type="evidence" value="ECO:0007669"/>
    <property type="project" value="UniProtKB-UniRule"/>
</dbReference>
<dbReference type="EMBL" id="BMDC01000001">
    <property type="protein sequence ID" value="GGH58579.1"/>
    <property type="molecule type" value="Genomic_DNA"/>
</dbReference>
<feature type="binding site" evidence="12">
    <location>
        <position position="26"/>
    </location>
    <ligand>
        <name>a divalent metal cation</name>
        <dbReference type="ChEBI" id="CHEBI:60240"/>
    </ligand>
</feature>
<evidence type="ECO:0000256" key="3">
    <source>
        <dbReference type="ARBA" id="ARBA00004065"/>
    </source>
</evidence>
<gene>
    <name evidence="15" type="primary">rnhB</name>
    <name evidence="15" type="ORF">GCM10007359_04940</name>
</gene>
<protein>
    <recommendedName>
        <fullName evidence="13">Ribonuclease</fullName>
        <ecNumber evidence="13">3.1.26.4</ecNumber>
    </recommendedName>
</protein>
<dbReference type="Pfam" id="PF01351">
    <property type="entry name" value="RNase_HII"/>
    <property type="match status" value="2"/>
</dbReference>
<organism evidence="15 16">
    <name type="scientific">Rothia aerolata</name>
    <dbReference type="NCBI Taxonomy" id="1812262"/>
    <lineage>
        <taxon>Bacteria</taxon>
        <taxon>Bacillati</taxon>
        <taxon>Actinomycetota</taxon>
        <taxon>Actinomycetes</taxon>
        <taxon>Micrococcales</taxon>
        <taxon>Micrococcaceae</taxon>
        <taxon>Rothia</taxon>
    </lineage>
</organism>
<evidence type="ECO:0000256" key="13">
    <source>
        <dbReference type="RuleBase" id="RU003515"/>
    </source>
</evidence>
<dbReference type="PANTHER" id="PTHR10954">
    <property type="entry name" value="RIBONUCLEASE H2 SUBUNIT A"/>
    <property type="match status" value="1"/>
</dbReference>
<evidence type="ECO:0000259" key="14">
    <source>
        <dbReference type="PROSITE" id="PS51975"/>
    </source>
</evidence>
<evidence type="ECO:0000256" key="8">
    <source>
        <dbReference type="ARBA" id="ARBA00022723"/>
    </source>
</evidence>
<feature type="binding site" evidence="12">
    <location>
        <position position="123"/>
    </location>
    <ligand>
        <name>a divalent metal cation</name>
        <dbReference type="ChEBI" id="CHEBI:60240"/>
    </ligand>
</feature>
<dbReference type="GO" id="GO:0043137">
    <property type="term" value="P:DNA replication, removal of RNA primer"/>
    <property type="evidence" value="ECO:0007669"/>
    <property type="project" value="TreeGrafter"/>
</dbReference>
<keyword evidence="6" id="KW-0963">Cytoplasm</keyword>
<comment type="caution">
    <text evidence="15">The sequence shown here is derived from an EMBL/GenBank/DDBJ whole genome shotgun (WGS) entry which is preliminary data.</text>
</comment>
<dbReference type="GO" id="GO:0032299">
    <property type="term" value="C:ribonuclease H2 complex"/>
    <property type="evidence" value="ECO:0007669"/>
    <property type="project" value="TreeGrafter"/>
</dbReference>
<dbReference type="EC" id="3.1.26.4" evidence="13"/>
<keyword evidence="11" id="KW-0464">Manganese</keyword>
<dbReference type="PANTHER" id="PTHR10954:SF18">
    <property type="entry name" value="RIBONUCLEASE HII"/>
    <property type="match status" value="1"/>
</dbReference>
<evidence type="ECO:0000256" key="10">
    <source>
        <dbReference type="ARBA" id="ARBA00022801"/>
    </source>
</evidence>
<comment type="cofactor">
    <cofactor evidence="2">
        <name>Mg(2+)</name>
        <dbReference type="ChEBI" id="CHEBI:18420"/>
    </cofactor>
</comment>
<keyword evidence="9 12" id="KW-0255">Endonuclease</keyword>
<evidence type="ECO:0000256" key="6">
    <source>
        <dbReference type="ARBA" id="ARBA00022490"/>
    </source>
</evidence>
<comment type="subcellular location">
    <subcellularLocation>
        <location evidence="4">Cytoplasm</location>
    </subcellularLocation>
</comment>
<evidence type="ECO:0000256" key="12">
    <source>
        <dbReference type="PROSITE-ProRule" id="PRU01319"/>
    </source>
</evidence>
<dbReference type="RefSeq" id="WP_229723022.1">
    <property type="nucleotide sequence ID" value="NZ_BMDC01000001.1"/>
</dbReference>
<comment type="similarity">
    <text evidence="5 13">Belongs to the RNase HII family.</text>
</comment>
<dbReference type="GO" id="GO:0046872">
    <property type="term" value="F:metal ion binding"/>
    <property type="evidence" value="ECO:0007669"/>
    <property type="project" value="UniProtKB-KW"/>
</dbReference>
<evidence type="ECO:0000256" key="7">
    <source>
        <dbReference type="ARBA" id="ARBA00022722"/>
    </source>
</evidence>
<feature type="domain" description="RNase H type-2" evidence="14">
    <location>
        <begin position="20"/>
        <end position="254"/>
    </location>
</feature>
<dbReference type="InterPro" id="IPR022898">
    <property type="entry name" value="RNase_HII"/>
</dbReference>